<dbReference type="PROSITE" id="PS50043">
    <property type="entry name" value="HTH_LUXR_2"/>
    <property type="match status" value="1"/>
</dbReference>
<dbReference type="SUPFAM" id="SSF52540">
    <property type="entry name" value="P-loop containing nucleoside triphosphate hydrolases"/>
    <property type="match status" value="1"/>
</dbReference>
<organism evidence="5 6">
    <name type="scientific">Chloroflexus aurantiacus (strain ATCC 29366 / DSM 635 / J-10-fl)</name>
    <dbReference type="NCBI Taxonomy" id="324602"/>
    <lineage>
        <taxon>Bacteria</taxon>
        <taxon>Bacillati</taxon>
        <taxon>Chloroflexota</taxon>
        <taxon>Chloroflexia</taxon>
        <taxon>Chloroflexales</taxon>
        <taxon>Chloroflexineae</taxon>
        <taxon>Chloroflexaceae</taxon>
        <taxon>Chloroflexus</taxon>
    </lineage>
</organism>
<dbReference type="SUPFAM" id="SSF48452">
    <property type="entry name" value="TPR-like"/>
    <property type="match status" value="1"/>
</dbReference>
<dbReference type="InterPro" id="IPR016024">
    <property type="entry name" value="ARM-type_fold"/>
</dbReference>
<dbReference type="InterPro" id="IPR000792">
    <property type="entry name" value="Tscrpt_reg_LuxR_C"/>
</dbReference>
<evidence type="ECO:0000256" key="2">
    <source>
        <dbReference type="ARBA" id="ARBA00023125"/>
    </source>
</evidence>
<dbReference type="SMART" id="SM00421">
    <property type="entry name" value="HTH_LUXR"/>
    <property type="match status" value="1"/>
</dbReference>
<sequence length="890" mass="100360">MQSTSQFTLITCMPIPILQTKLHPPSLADCFVPRPRLTERIHTALNNRLTIIAAPPGFGKTTVMAAWLATNTSENVAWYSLEEDDNDPICFFTCIAAALQTVAPVSALESALGAAVANPRELTVALLNDLFVFSDRSVVLVFDDYHHITRQPIHDALVYLIDHLPNNIHLVFISRVDPPLPLGRWRVRGQLTEIRADDLRFTEAEAAQFLNQTMGLSLSAEAIRTLEERTEGWVAGLQLAALSLQKSSNPGQIIAAFAGSNRYVADYLTDEVLARQPESLRDFLLKTSILERFNAALCNHLLQCVCSESILTDLERANLFIIPLDSDANWYRYHHLFADLLKRRLAQANPAGITDLHRRAAEWFEQNNFTLDAIRHWIAADEPERVAALMERTLSQSWGHAELAGLMHRIEALPDTVLAKYPILSAFLGWTWLWLGYDNARTLPLLERAERNLKDEPQASYARGRFQVIRSYIARAVHNDAPHAWLLAEQALQQLAEHDLLWRGFAQSNIAIVTHSMGLGLAQTERAYNEAIRLCRAAGDPTTAWIAECARVQVVRECGDLQRSMTLNRRLIDMIERQGAPALVRGWVHINQALGYYLINDLKHAWLEVNMTQNLQTQSSGMPDVSLRLYALLTRLELLNGNEAAARQAADDLVTLAYRGGVTNAIDWAYAVRAELMFRLKDWAAFDSYARTYQPPQQPLFFPYRLQTLLQVRYLTRQKAWNEGRRLVAEQVRLAREAGYVEYEMELHIVSALLEQKAGNPSVAMNMLGRALEIGKANGYVRIFLEEGEEMRHLLTQIHRLRRDDFVAELLAAFGKPAQVVQSSLIEPLTEREIEVLRLIAEGLSNPEIAEKLVLSVGTVKTHVKHIYGKLNVDDRVKAAGMARELGLLK</sequence>
<dbReference type="Gene3D" id="3.40.50.300">
    <property type="entry name" value="P-loop containing nucleotide triphosphate hydrolases"/>
    <property type="match status" value="1"/>
</dbReference>
<reference evidence="6" key="1">
    <citation type="journal article" date="2011" name="BMC Genomics">
        <title>Complete genome sequence of the filamentous anoxygenic phototrophic bacterium Chloroflexus aurantiacus.</title>
        <authorList>
            <person name="Tang K.H."/>
            <person name="Barry K."/>
            <person name="Chertkov O."/>
            <person name="Dalin E."/>
            <person name="Han C.S."/>
            <person name="Hauser L.J."/>
            <person name="Honchak B.M."/>
            <person name="Karbach L.E."/>
            <person name="Land M.L."/>
            <person name="Lapidus A."/>
            <person name="Larimer F.W."/>
            <person name="Mikhailova N."/>
            <person name="Pitluck S."/>
            <person name="Pierson B.K."/>
            <person name="Blankenship R.E."/>
        </authorList>
    </citation>
    <scope>NUCLEOTIDE SEQUENCE [LARGE SCALE GENOMIC DNA]</scope>
    <source>
        <strain evidence="6">ATCC 29366 / DSM 635 / J-10-fl</strain>
    </source>
</reference>
<dbReference type="InterPro" id="IPR041617">
    <property type="entry name" value="TPR_MalT"/>
</dbReference>
<dbReference type="InterPro" id="IPR011990">
    <property type="entry name" value="TPR-like_helical_dom_sf"/>
</dbReference>
<proteinExistence type="predicted"/>
<dbReference type="PROSITE" id="PS00622">
    <property type="entry name" value="HTH_LUXR_1"/>
    <property type="match status" value="1"/>
</dbReference>
<dbReference type="HOGENOM" id="CLU_006325_2_0_0"/>
<protein>
    <submittedName>
        <fullName evidence="5">Regulatory protein LuxR</fullName>
    </submittedName>
</protein>
<evidence type="ECO:0000313" key="6">
    <source>
        <dbReference type="Proteomes" id="UP000002008"/>
    </source>
</evidence>
<dbReference type="InParanoid" id="A9WHL2"/>
<keyword evidence="3" id="KW-0804">Transcription</keyword>
<dbReference type="STRING" id="324602.Caur_3141"/>
<evidence type="ECO:0000256" key="1">
    <source>
        <dbReference type="ARBA" id="ARBA00023015"/>
    </source>
</evidence>
<dbReference type="SUPFAM" id="SSF48371">
    <property type="entry name" value="ARM repeat"/>
    <property type="match status" value="1"/>
</dbReference>
<dbReference type="Gene3D" id="1.10.10.10">
    <property type="entry name" value="Winged helix-like DNA-binding domain superfamily/Winged helix DNA-binding domain"/>
    <property type="match status" value="1"/>
</dbReference>
<dbReference type="PATRIC" id="fig|324602.8.peg.3546"/>
<feature type="domain" description="HTH luxR-type" evidence="4">
    <location>
        <begin position="822"/>
        <end position="887"/>
    </location>
</feature>
<dbReference type="EMBL" id="CP000909">
    <property type="protein sequence ID" value="ABY36338.1"/>
    <property type="molecule type" value="Genomic_DNA"/>
</dbReference>
<dbReference type="GO" id="GO:0003677">
    <property type="term" value="F:DNA binding"/>
    <property type="evidence" value="ECO:0007669"/>
    <property type="project" value="UniProtKB-KW"/>
</dbReference>
<accession>A9WHL2</accession>
<dbReference type="CDD" id="cd06170">
    <property type="entry name" value="LuxR_C_like"/>
    <property type="match status" value="1"/>
</dbReference>
<name>A9WHL2_CHLAA</name>
<dbReference type="InterPro" id="IPR036388">
    <property type="entry name" value="WH-like_DNA-bd_sf"/>
</dbReference>
<dbReference type="Proteomes" id="UP000002008">
    <property type="component" value="Chromosome"/>
</dbReference>
<dbReference type="PANTHER" id="PTHR44688:SF16">
    <property type="entry name" value="DNA-BINDING TRANSCRIPTIONAL ACTIVATOR DEVR_DOSR"/>
    <property type="match status" value="1"/>
</dbReference>
<evidence type="ECO:0000256" key="3">
    <source>
        <dbReference type="ARBA" id="ARBA00023163"/>
    </source>
</evidence>
<gene>
    <name evidence="5" type="ordered locus">Caur_3141</name>
</gene>
<dbReference type="Pfam" id="PF00196">
    <property type="entry name" value="GerE"/>
    <property type="match status" value="1"/>
</dbReference>
<dbReference type="InterPro" id="IPR016032">
    <property type="entry name" value="Sig_transdc_resp-reg_C-effctor"/>
</dbReference>
<evidence type="ECO:0000313" key="5">
    <source>
        <dbReference type="EMBL" id="ABY36338.1"/>
    </source>
</evidence>
<dbReference type="Gene3D" id="1.25.40.10">
    <property type="entry name" value="Tetratricopeptide repeat domain"/>
    <property type="match status" value="1"/>
</dbReference>
<keyword evidence="1" id="KW-0805">Transcription regulation</keyword>
<dbReference type="SUPFAM" id="SSF46894">
    <property type="entry name" value="C-terminal effector domain of the bipartite response regulators"/>
    <property type="match status" value="1"/>
</dbReference>
<dbReference type="KEGG" id="cau:Caur_3141"/>
<keyword evidence="6" id="KW-1185">Reference proteome</keyword>
<dbReference type="eggNOG" id="COG2909">
    <property type="taxonomic scope" value="Bacteria"/>
</dbReference>
<dbReference type="PANTHER" id="PTHR44688">
    <property type="entry name" value="DNA-BINDING TRANSCRIPTIONAL ACTIVATOR DEVR_DOSR"/>
    <property type="match status" value="1"/>
</dbReference>
<evidence type="ECO:0000259" key="4">
    <source>
        <dbReference type="PROSITE" id="PS50043"/>
    </source>
</evidence>
<dbReference type="InterPro" id="IPR059106">
    <property type="entry name" value="WHD_MalT"/>
</dbReference>
<dbReference type="GO" id="GO:0006355">
    <property type="term" value="P:regulation of DNA-templated transcription"/>
    <property type="evidence" value="ECO:0007669"/>
    <property type="project" value="InterPro"/>
</dbReference>
<keyword evidence="2" id="KW-0238">DNA-binding</keyword>
<dbReference type="Pfam" id="PF17874">
    <property type="entry name" value="TPR_MalT"/>
    <property type="match status" value="1"/>
</dbReference>
<dbReference type="InterPro" id="IPR027417">
    <property type="entry name" value="P-loop_NTPase"/>
</dbReference>
<dbReference type="PRINTS" id="PR00038">
    <property type="entry name" value="HTHLUXR"/>
</dbReference>
<dbReference type="Pfam" id="PF25873">
    <property type="entry name" value="WHD_MalT"/>
    <property type="match status" value="1"/>
</dbReference>
<dbReference type="AlphaFoldDB" id="A9WHL2"/>
<dbReference type="EnsemblBacteria" id="ABY36338">
    <property type="protein sequence ID" value="ABY36338"/>
    <property type="gene ID" value="Caur_3141"/>
</dbReference>